<gene>
    <name evidence="2" type="ORF">BINO364_LOCUS5367</name>
</gene>
<proteinExistence type="predicted"/>
<reference evidence="2" key="1">
    <citation type="submission" date="2021-12" db="EMBL/GenBank/DDBJ databases">
        <authorList>
            <person name="Martin H S."/>
        </authorList>
    </citation>
    <scope>NUCLEOTIDE SEQUENCE</scope>
</reference>
<dbReference type="OrthoDB" id="8179976at2759"/>
<evidence type="ECO:0000256" key="1">
    <source>
        <dbReference type="SAM" id="SignalP"/>
    </source>
</evidence>
<keyword evidence="3" id="KW-1185">Reference proteome</keyword>
<name>A0A8J9Y6A4_9NEOP</name>
<evidence type="ECO:0000313" key="2">
    <source>
        <dbReference type="EMBL" id="CAH0718964.1"/>
    </source>
</evidence>
<feature type="non-terminal residue" evidence="2">
    <location>
        <position position="192"/>
    </location>
</feature>
<keyword evidence="1" id="KW-0732">Signal</keyword>
<accession>A0A8J9Y6A4</accession>
<dbReference type="Proteomes" id="UP000838878">
    <property type="component" value="Chromosome 13"/>
</dbReference>
<protein>
    <submittedName>
        <fullName evidence="2">Uncharacterized protein</fullName>
    </submittedName>
</protein>
<feature type="signal peptide" evidence="1">
    <location>
        <begin position="1"/>
        <end position="19"/>
    </location>
</feature>
<feature type="chain" id="PRO_5035454876" evidence="1">
    <location>
        <begin position="20"/>
        <end position="192"/>
    </location>
</feature>
<evidence type="ECO:0000313" key="3">
    <source>
        <dbReference type="Proteomes" id="UP000838878"/>
    </source>
</evidence>
<organism evidence="2 3">
    <name type="scientific">Brenthis ino</name>
    <name type="common">lesser marbled fritillary</name>
    <dbReference type="NCBI Taxonomy" id="405034"/>
    <lineage>
        <taxon>Eukaryota</taxon>
        <taxon>Metazoa</taxon>
        <taxon>Ecdysozoa</taxon>
        <taxon>Arthropoda</taxon>
        <taxon>Hexapoda</taxon>
        <taxon>Insecta</taxon>
        <taxon>Pterygota</taxon>
        <taxon>Neoptera</taxon>
        <taxon>Endopterygota</taxon>
        <taxon>Lepidoptera</taxon>
        <taxon>Glossata</taxon>
        <taxon>Ditrysia</taxon>
        <taxon>Papilionoidea</taxon>
        <taxon>Nymphalidae</taxon>
        <taxon>Heliconiinae</taxon>
        <taxon>Argynnini</taxon>
        <taxon>Brenthis</taxon>
    </lineage>
</organism>
<dbReference type="AlphaFoldDB" id="A0A8J9Y6A4"/>
<dbReference type="EMBL" id="OV170233">
    <property type="protein sequence ID" value="CAH0718964.1"/>
    <property type="molecule type" value="Genomic_DNA"/>
</dbReference>
<sequence length="192" mass="21576">MLKPILSYFFTILLFGVQADDMLGPGIWSLISVIECTEPLVQEDIQIQLTKHKLNRTHDGVSAKLKAIAKIDDNYGVLIDVCKYVDGGCKQYQLISDNSVVSMLEKYAKDMVADVLGFANIDPPEFPIPQGEYEINDYVVNYCQLPREAPYGKFEASGFLVQGNVKVGCVRLVLEFNKFEDGNFCDEDEDDE</sequence>